<dbReference type="AlphaFoldDB" id="A0A7S2VTJ3"/>
<dbReference type="EMBL" id="HBHB01001549">
    <property type="protein sequence ID" value="CAD9649365.1"/>
    <property type="molecule type" value="Transcribed_RNA"/>
</dbReference>
<reference evidence="2" key="1">
    <citation type="submission" date="2021-01" db="EMBL/GenBank/DDBJ databases">
        <authorList>
            <person name="Corre E."/>
            <person name="Pelletier E."/>
            <person name="Niang G."/>
            <person name="Scheremetjew M."/>
            <person name="Finn R."/>
            <person name="Kale V."/>
            <person name="Holt S."/>
            <person name="Cochrane G."/>
            <person name="Meng A."/>
            <person name="Brown T."/>
            <person name="Cohen L."/>
        </authorList>
    </citation>
    <scope>NUCLEOTIDE SEQUENCE</scope>
    <source>
        <strain evidence="2">Grappler Inlet BC</strain>
    </source>
</reference>
<name>A0A7S2VTJ3_9APIC</name>
<organism evidence="2">
    <name type="scientific">Lankesteria abbotti</name>
    <dbReference type="NCBI Taxonomy" id="340204"/>
    <lineage>
        <taxon>Eukaryota</taxon>
        <taxon>Sar</taxon>
        <taxon>Alveolata</taxon>
        <taxon>Apicomplexa</taxon>
        <taxon>Conoidasida</taxon>
        <taxon>Gregarinasina</taxon>
        <taxon>Eugregarinorida</taxon>
        <taxon>Lecudinidae</taxon>
        <taxon>Lankesteria</taxon>
    </lineage>
</organism>
<sequence length="479" mass="54478">MFWCDVGDDKRRYAMKAGGFGAGVAATFKNDPQTTGYAVFKNCPYSSSECTAEHKVDCTLTPTLRVFLKVMQEAPALSSNSLSAVQSLTQMEKEIRRSRAAANLVFDLGNGEYNPAFPSLYDVLHVDTNLQHSLHSVAFVQEFIDGLTADNLRVQIARDERMTVYGQLASLAWKYNRLQKNEVTREYIEKGAIRAEREFWMRKRLYLQLIDVTVEAAQKLWNGGFVHCDLHFNNIMIQRRQVTDAVELKSGMLLGNAVFPGVQAQYSLPYVDDRTNTLLMSFDRSGRSGIESYWLKPSNVRLIDVSFLLQLPGDADENAPCLFYRPSRQEDLLELWRGGMVYTLVERPDVWTSALKEVTQKIGHIWEVFVRDELQVISRLHSVFVAGDALLVETLKRIRDVQEVGGCISLAAERAKPKIASIIEDSMRRPEARNLLTSTCTLSEMKRAVLSLRRVLRNSLKVIDEHIRETHTRRVDQFG</sequence>
<protein>
    <recommendedName>
        <fullName evidence="1">Aminoglycoside phosphotransferase domain-containing protein</fullName>
    </recommendedName>
</protein>
<evidence type="ECO:0000313" key="2">
    <source>
        <dbReference type="EMBL" id="CAD9649365.1"/>
    </source>
</evidence>
<dbReference type="InterPro" id="IPR002575">
    <property type="entry name" value="Aminoglycoside_PTrfase"/>
</dbReference>
<feature type="domain" description="Aminoglycoside phosphotransferase" evidence="1">
    <location>
        <begin position="123"/>
        <end position="241"/>
    </location>
</feature>
<dbReference type="SUPFAM" id="SSF56112">
    <property type="entry name" value="Protein kinase-like (PK-like)"/>
    <property type="match status" value="1"/>
</dbReference>
<proteinExistence type="predicted"/>
<dbReference type="Pfam" id="PF01636">
    <property type="entry name" value="APH"/>
    <property type="match status" value="1"/>
</dbReference>
<gene>
    <name evidence="2" type="ORF">LABB0372_LOCUS741</name>
</gene>
<accession>A0A7S2VTJ3</accession>
<dbReference type="InterPro" id="IPR011009">
    <property type="entry name" value="Kinase-like_dom_sf"/>
</dbReference>
<evidence type="ECO:0000259" key="1">
    <source>
        <dbReference type="Pfam" id="PF01636"/>
    </source>
</evidence>